<dbReference type="GO" id="GO:0016788">
    <property type="term" value="F:hydrolase activity, acting on ester bonds"/>
    <property type="evidence" value="ECO:0007669"/>
    <property type="project" value="InterPro"/>
</dbReference>
<evidence type="ECO:0000256" key="3">
    <source>
        <dbReference type="ARBA" id="ARBA00022801"/>
    </source>
</evidence>
<evidence type="ECO:0000313" key="5">
    <source>
        <dbReference type="EMBL" id="ERJ96724.1"/>
    </source>
</evidence>
<dbReference type="Proteomes" id="UP000016662">
    <property type="component" value="Unassembled WGS sequence"/>
</dbReference>
<proteinExistence type="predicted"/>
<sequence>MLEKIIEEKLKKAVKQNGGVCWKFTSPGTAGVPDRIVLMPGGRIAFVEVKAPGEKPRPLQLSRHKLLRRLGFLVYVLDACEGIEKIISEVKSDGTT</sequence>
<organism evidence="5 6">
    <name type="scientific">Ruminococcus callidus ATCC 27760</name>
    <dbReference type="NCBI Taxonomy" id="411473"/>
    <lineage>
        <taxon>Bacteria</taxon>
        <taxon>Bacillati</taxon>
        <taxon>Bacillota</taxon>
        <taxon>Clostridia</taxon>
        <taxon>Eubacteriales</taxon>
        <taxon>Oscillospiraceae</taxon>
        <taxon>Ruminococcus</taxon>
    </lineage>
</organism>
<dbReference type="InterPro" id="IPR014883">
    <property type="entry name" value="VRR_NUC"/>
</dbReference>
<dbReference type="GO" id="GO:0003676">
    <property type="term" value="F:nucleic acid binding"/>
    <property type="evidence" value="ECO:0007669"/>
    <property type="project" value="InterPro"/>
</dbReference>
<protein>
    <submittedName>
        <fullName evidence="5">VRR-NUC domain protein</fullName>
    </submittedName>
</protein>
<dbReference type="EMBL" id="AWVF01000105">
    <property type="protein sequence ID" value="ERJ96724.1"/>
    <property type="molecule type" value="Genomic_DNA"/>
</dbReference>
<dbReference type="Gene3D" id="3.40.1350.10">
    <property type="match status" value="1"/>
</dbReference>
<keyword evidence="6" id="KW-1185">Reference proteome</keyword>
<accession>U2M4Q3</accession>
<evidence type="ECO:0000256" key="1">
    <source>
        <dbReference type="ARBA" id="ARBA00001946"/>
    </source>
</evidence>
<dbReference type="AlphaFoldDB" id="U2M4Q3"/>
<dbReference type="GO" id="GO:0004518">
    <property type="term" value="F:nuclease activity"/>
    <property type="evidence" value="ECO:0007669"/>
    <property type="project" value="UniProtKB-KW"/>
</dbReference>
<dbReference type="InterPro" id="IPR011856">
    <property type="entry name" value="tRNA_endonuc-like_dom_sf"/>
</dbReference>
<gene>
    <name evidence="5" type="ORF">RUMCAL_00899</name>
</gene>
<dbReference type="Pfam" id="PF08774">
    <property type="entry name" value="VRR_NUC"/>
    <property type="match status" value="1"/>
</dbReference>
<evidence type="ECO:0000256" key="2">
    <source>
        <dbReference type="ARBA" id="ARBA00022722"/>
    </source>
</evidence>
<dbReference type="OrthoDB" id="6706702at2"/>
<dbReference type="PATRIC" id="fig|411473.3.peg.737"/>
<evidence type="ECO:0000313" key="6">
    <source>
        <dbReference type="Proteomes" id="UP000016662"/>
    </source>
</evidence>
<dbReference type="RefSeq" id="WP_021682363.1">
    <property type="nucleotide sequence ID" value="NZ_KI260415.1"/>
</dbReference>
<name>U2M4Q3_9FIRM</name>
<dbReference type="HOGENOM" id="CLU_161041_1_0_9"/>
<feature type="domain" description="VRR-NUC" evidence="4">
    <location>
        <begin position="1"/>
        <end position="81"/>
    </location>
</feature>
<evidence type="ECO:0000259" key="4">
    <source>
        <dbReference type="SMART" id="SM00990"/>
    </source>
</evidence>
<dbReference type="SMART" id="SM00990">
    <property type="entry name" value="VRR_NUC"/>
    <property type="match status" value="1"/>
</dbReference>
<comment type="cofactor">
    <cofactor evidence="1">
        <name>Mg(2+)</name>
        <dbReference type="ChEBI" id="CHEBI:18420"/>
    </cofactor>
</comment>
<dbReference type="eggNOG" id="ENOG5032Y88">
    <property type="taxonomic scope" value="Bacteria"/>
</dbReference>
<dbReference type="STRING" id="411473.RUMCAL_00899"/>
<keyword evidence="2" id="KW-0540">Nuclease</keyword>
<reference evidence="5 6" key="1">
    <citation type="submission" date="2013-07" db="EMBL/GenBank/DDBJ databases">
        <authorList>
            <person name="Weinstock G."/>
            <person name="Sodergren E."/>
            <person name="Wylie T."/>
            <person name="Fulton L."/>
            <person name="Fulton R."/>
            <person name="Fronick C."/>
            <person name="O'Laughlin M."/>
            <person name="Godfrey J."/>
            <person name="Miner T."/>
            <person name="Herter B."/>
            <person name="Appelbaum E."/>
            <person name="Cordes M."/>
            <person name="Lek S."/>
            <person name="Wollam A."/>
            <person name="Pepin K.H."/>
            <person name="Palsikar V.B."/>
            <person name="Mitreva M."/>
            <person name="Wilson R.K."/>
        </authorList>
    </citation>
    <scope>NUCLEOTIDE SEQUENCE [LARGE SCALE GENOMIC DNA]</scope>
    <source>
        <strain evidence="5 6">ATCC 27760</strain>
    </source>
</reference>
<keyword evidence="3" id="KW-0378">Hydrolase</keyword>
<comment type="caution">
    <text evidence="5">The sequence shown here is derived from an EMBL/GenBank/DDBJ whole genome shotgun (WGS) entry which is preliminary data.</text>
</comment>